<dbReference type="Proteomes" id="UP001234989">
    <property type="component" value="Chromosome 12"/>
</dbReference>
<protein>
    <recommendedName>
        <fullName evidence="1">DUF4283 domain-containing protein</fullName>
    </recommendedName>
</protein>
<dbReference type="PANTHER" id="PTHR34427:SF16">
    <property type="entry name" value="DUF4283 DOMAIN-CONTAINING PROTEIN"/>
    <property type="match status" value="1"/>
</dbReference>
<keyword evidence="3" id="KW-1185">Reference proteome</keyword>
<reference evidence="2" key="1">
    <citation type="submission" date="2023-08" db="EMBL/GenBank/DDBJ databases">
        <title>A de novo genome assembly of Solanum verrucosum Schlechtendal, a Mexican diploid species geographically isolated from the other diploid A-genome species in potato relatives.</title>
        <authorList>
            <person name="Hosaka K."/>
        </authorList>
    </citation>
    <scope>NUCLEOTIDE SEQUENCE</scope>
    <source>
        <tissue evidence="2">Young leaves</tissue>
    </source>
</reference>
<organism evidence="2 3">
    <name type="scientific">Solanum verrucosum</name>
    <dbReference type="NCBI Taxonomy" id="315347"/>
    <lineage>
        <taxon>Eukaryota</taxon>
        <taxon>Viridiplantae</taxon>
        <taxon>Streptophyta</taxon>
        <taxon>Embryophyta</taxon>
        <taxon>Tracheophyta</taxon>
        <taxon>Spermatophyta</taxon>
        <taxon>Magnoliopsida</taxon>
        <taxon>eudicotyledons</taxon>
        <taxon>Gunneridae</taxon>
        <taxon>Pentapetalae</taxon>
        <taxon>asterids</taxon>
        <taxon>lamiids</taxon>
        <taxon>Solanales</taxon>
        <taxon>Solanaceae</taxon>
        <taxon>Solanoideae</taxon>
        <taxon>Solaneae</taxon>
        <taxon>Solanum</taxon>
    </lineage>
</organism>
<evidence type="ECO:0000313" key="3">
    <source>
        <dbReference type="Proteomes" id="UP001234989"/>
    </source>
</evidence>
<dbReference type="PANTHER" id="PTHR34427">
    <property type="entry name" value="DUF4283 DOMAIN PROTEIN"/>
    <property type="match status" value="1"/>
</dbReference>
<dbReference type="InterPro" id="IPR025558">
    <property type="entry name" value="DUF4283"/>
</dbReference>
<name>A0AAF0V6H7_SOLVR</name>
<evidence type="ECO:0000313" key="2">
    <source>
        <dbReference type="EMBL" id="WMV59242.1"/>
    </source>
</evidence>
<dbReference type="EMBL" id="CP133623">
    <property type="protein sequence ID" value="WMV59242.1"/>
    <property type="molecule type" value="Genomic_DNA"/>
</dbReference>
<dbReference type="AlphaFoldDB" id="A0AAF0V6H7"/>
<gene>
    <name evidence="2" type="ORF">MTR67_052627</name>
</gene>
<accession>A0AAF0V6H7</accession>
<evidence type="ECO:0000259" key="1">
    <source>
        <dbReference type="Pfam" id="PF14111"/>
    </source>
</evidence>
<sequence length="271" mass="31824">MEDNRIYFNAGFMSLDITRWENGMSEWYEWVERSRKMIRRSTVSRKAMEWICFCMEEASKDQKKEIRRWRFSEKESDLFCTRKNNQHGRFISIISLNGGGRSGLIIPEITLNVGWMDIALKIERFIKWQRRKVQIPPPRVTDAKYPFAAIVRESKWQSQSLRTAEIKSRNGNIKVTDRMDDQADSLLKRCVVGSCGEELKEKPTLADIRSGPQQTGRKLLVSTSTSLMVEFPNKHMAEQTLQGQWRWKNCNFYLEWWNPLIGSIPNSLTCK</sequence>
<proteinExistence type="predicted"/>
<feature type="domain" description="DUF4283" evidence="1">
    <location>
        <begin position="185"/>
        <end position="260"/>
    </location>
</feature>
<dbReference type="Pfam" id="PF14111">
    <property type="entry name" value="DUF4283"/>
    <property type="match status" value="1"/>
</dbReference>